<proteinExistence type="predicted"/>
<dbReference type="CDD" id="cd17321">
    <property type="entry name" value="MFS_MMR_MDR_like"/>
    <property type="match status" value="1"/>
</dbReference>
<feature type="transmembrane region" description="Helical" evidence="8">
    <location>
        <begin position="309"/>
        <end position="330"/>
    </location>
</feature>
<comment type="subcellular location">
    <subcellularLocation>
        <location evidence="1">Cell membrane</location>
        <topology evidence="1">Multi-pass membrane protein</topology>
    </subcellularLocation>
</comment>
<name>A0A2I0SB07_9ACTN</name>
<dbReference type="Gene3D" id="1.20.1720.10">
    <property type="entry name" value="Multidrug resistance protein D"/>
    <property type="match status" value="1"/>
</dbReference>
<dbReference type="PANTHER" id="PTHR42718:SF46">
    <property type="entry name" value="BLR6921 PROTEIN"/>
    <property type="match status" value="1"/>
</dbReference>
<dbReference type="InterPro" id="IPR004638">
    <property type="entry name" value="EmrB-like"/>
</dbReference>
<dbReference type="AlphaFoldDB" id="A0A2I0SB07"/>
<reference evidence="10 11" key="1">
    <citation type="submission" date="2017-12" db="EMBL/GenBank/DDBJ databases">
        <title>Streptomyces populusis sp. nov., a novel endophytic actinobacterium isolated from stems of Populus adenopoda Maxim.</title>
        <authorList>
            <person name="Wang Z."/>
        </authorList>
    </citation>
    <scope>NUCLEOTIDE SEQUENCE [LARGE SCALE GENOMIC DNA]</scope>
    <source>
        <strain evidence="10 11">A249</strain>
    </source>
</reference>
<dbReference type="PROSITE" id="PS50850">
    <property type="entry name" value="MFS"/>
    <property type="match status" value="1"/>
</dbReference>
<dbReference type="InterPro" id="IPR005829">
    <property type="entry name" value="Sugar_transporter_CS"/>
</dbReference>
<dbReference type="PANTHER" id="PTHR42718">
    <property type="entry name" value="MAJOR FACILITATOR SUPERFAMILY MULTIDRUG TRANSPORTER MFSC"/>
    <property type="match status" value="1"/>
</dbReference>
<dbReference type="GO" id="GO:0022857">
    <property type="term" value="F:transmembrane transporter activity"/>
    <property type="evidence" value="ECO:0007669"/>
    <property type="project" value="InterPro"/>
</dbReference>
<dbReference type="GO" id="GO:0046677">
    <property type="term" value="P:response to antibiotic"/>
    <property type="evidence" value="ECO:0007669"/>
    <property type="project" value="UniProtKB-KW"/>
</dbReference>
<dbReference type="Pfam" id="PF07690">
    <property type="entry name" value="MFS_1"/>
    <property type="match status" value="1"/>
</dbReference>
<protein>
    <submittedName>
        <fullName evidence="10">MFS transporter</fullName>
    </submittedName>
</protein>
<evidence type="ECO:0000256" key="1">
    <source>
        <dbReference type="ARBA" id="ARBA00004651"/>
    </source>
</evidence>
<dbReference type="Proteomes" id="UP000236178">
    <property type="component" value="Unassembled WGS sequence"/>
</dbReference>
<sequence>MTKTDKAAGGTTAVDPARLHARRWWGLAVIALSQLMITLDTTIVTIALPSAQQDLGMSDANRQWVVTAYTLAFGGLLLLGGRIADRMGRKRTLVAGVVGFAVVSGLGGMAQSGWMLIGARAGQGVFAALLAPSTLALLVAMFPEQAERAKAIGIYTAVLTAGGGLGLVGGGLITSYLDWRWCMYVNIPIALLAIFGAVSALPDPPGRADAKMDVFGAVTGCGGIAALVYGFSEAGERGWGADRVAVSLGLAAVLLIAFTVLQARLRSPLLPLRIVTDRNRGMAFATVALATLGLFGVFLFLTYQLQTVMGYSAVKTGVALLPLVAMNVTGATQISSRLLPKLPPRLLIVPGLLAAAASLALLTRLTPDSSYTAVILPAEMLLGLGIGTLFVPTVAVATSGVDPQDGGVASATVNTAQQVGASIGTALLNTIAASATAAYLSGHHGTAALREATVHGSSVAATWALGIMLGTALLVAVFINADPRRPAEHKAPAEPA</sequence>
<feature type="transmembrane region" description="Helical" evidence="8">
    <location>
        <begin position="154"/>
        <end position="177"/>
    </location>
</feature>
<feature type="non-terminal residue" evidence="10">
    <location>
        <position position="496"/>
    </location>
</feature>
<comment type="caution">
    <text evidence="10">The sequence shown here is derived from an EMBL/GenBank/DDBJ whole genome shotgun (WGS) entry which is preliminary data.</text>
</comment>
<feature type="transmembrane region" description="Helical" evidence="8">
    <location>
        <begin position="244"/>
        <end position="261"/>
    </location>
</feature>
<dbReference type="PROSITE" id="PS00216">
    <property type="entry name" value="SUGAR_TRANSPORT_1"/>
    <property type="match status" value="1"/>
</dbReference>
<dbReference type="GO" id="GO:0005886">
    <property type="term" value="C:plasma membrane"/>
    <property type="evidence" value="ECO:0007669"/>
    <property type="project" value="UniProtKB-SubCell"/>
</dbReference>
<gene>
    <name evidence="10" type="ORF">CW362_42390</name>
</gene>
<dbReference type="Gene3D" id="1.20.1250.20">
    <property type="entry name" value="MFS general substrate transporter like domains"/>
    <property type="match status" value="1"/>
</dbReference>
<evidence type="ECO:0000313" key="10">
    <source>
        <dbReference type="EMBL" id="PKT67093.1"/>
    </source>
</evidence>
<keyword evidence="5 8" id="KW-1133">Transmembrane helix</keyword>
<feature type="transmembrane region" description="Helical" evidence="8">
    <location>
        <begin position="93"/>
        <end position="117"/>
    </location>
</feature>
<accession>A0A2I0SB07</accession>
<feature type="transmembrane region" description="Helical" evidence="8">
    <location>
        <begin position="183"/>
        <end position="202"/>
    </location>
</feature>
<feature type="transmembrane region" description="Helical" evidence="8">
    <location>
        <begin position="282"/>
        <end position="303"/>
    </location>
</feature>
<keyword evidence="2" id="KW-0813">Transport</keyword>
<dbReference type="NCBIfam" id="TIGR00711">
    <property type="entry name" value="efflux_EmrB"/>
    <property type="match status" value="1"/>
</dbReference>
<keyword evidence="4 8" id="KW-0812">Transmembrane</keyword>
<keyword evidence="11" id="KW-1185">Reference proteome</keyword>
<evidence type="ECO:0000313" key="11">
    <source>
        <dbReference type="Proteomes" id="UP000236178"/>
    </source>
</evidence>
<dbReference type="InterPro" id="IPR011701">
    <property type="entry name" value="MFS"/>
</dbReference>
<evidence type="ECO:0000256" key="3">
    <source>
        <dbReference type="ARBA" id="ARBA00022475"/>
    </source>
</evidence>
<dbReference type="EMBL" id="PJOS01000222">
    <property type="protein sequence ID" value="PKT67093.1"/>
    <property type="molecule type" value="Genomic_DNA"/>
</dbReference>
<feature type="transmembrane region" description="Helical" evidence="8">
    <location>
        <begin position="460"/>
        <end position="481"/>
    </location>
</feature>
<dbReference type="InterPro" id="IPR036259">
    <property type="entry name" value="MFS_trans_sf"/>
</dbReference>
<evidence type="ECO:0000259" key="9">
    <source>
        <dbReference type="PROSITE" id="PS50850"/>
    </source>
</evidence>
<dbReference type="RefSeq" id="WP_103554910.1">
    <property type="nucleotide sequence ID" value="NZ_KZ627059.1"/>
</dbReference>
<evidence type="ECO:0000256" key="6">
    <source>
        <dbReference type="ARBA" id="ARBA00023136"/>
    </source>
</evidence>
<feature type="transmembrane region" description="Helical" evidence="8">
    <location>
        <begin position="63"/>
        <end position="81"/>
    </location>
</feature>
<feature type="transmembrane region" description="Helical" evidence="8">
    <location>
        <begin position="374"/>
        <end position="398"/>
    </location>
</feature>
<dbReference type="OrthoDB" id="4080117at2"/>
<feature type="domain" description="Major facilitator superfamily (MFS) profile" evidence="9">
    <location>
        <begin position="26"/>
        <end position="484"/>
    </location>
</feature>
<keyword evidence="6 8" id="KW-0472">Membrane</keyword>
<evidence type="ECO:0000256" key="5">
    <source>
        <dbReference type="ARBA" id="ARBA00022989"/>
    </source>
</evidence>
<feature type="transmembrane region" description="Helical" evidence="8">
    <location>
        <begin position="24"/>
        <end position="51"/>
    </location>
</feature>
<evidence type="ECO:0000256" key="7">
    <source>
        <dbReference type="ARBA" id="ARBA00023251"/>
    </source>
</evidence>
<keyword evidence="3" id="KW-1003">Cell membrane</keyword>
<evidence type="ECO:0000256" key="4">
    <source>
        <dbReference type="ARBA" id="ARBA00022692"/>
    </source>
</evidence>
<feature type="transmembrane region" description="Helical" evidence="8">
    <location>
        <begin position="214"/>
        <end position="232"/>
    </location>
</feature>
<feature type="transmembrane region" description="Helical" evidence="8">
    <location>
        <begin position="342"/>
        <end position="362"/>
    </location>
</feature>
<evidence type="ECO:0000256" key="8">
    <source>
        <dbReference type="SAM" id="Phobius"/>
    </source>
</evidence>
<keyword evidence="7" id="KW-0046">Antibiotic resistance</keyword>
<organism evidence="10 11">
    <name type="scientific">Streptomyces populi</name>
    <dbReference type="NCBI Taxonomy" id="2058924"/>
    <lineage>
        <taxon>Bacteria</taxon>
        <taxon>Bacillati</taxon>
        <taxon>Actinomycetota</taxon>
        <taxon>Actinomycetes</taxon>
        <taxon>Kitasatosporales</taxon>
        <taxon>Streptomycetaceae</taxon>
        <taxon>Streptomyces</taxon>
    </lineage>
</organism>
<dbReference type="InterPro" id="IPR020846">
    <property type="entry name" value="MFS_dom"/>
</dbReference>
<evidence type="ECO:0000256" key="2">
    <source>
        <dbReference type="ARBA" id="ARBA00022448"/>
    </source>
</evidence>
<dbReference type="SUPFAM" id="SSF103473">
    <property type="entry name" value="MFS general substrate transporter"/>
    <property type="match status" value="1"/>
</dbReference>